<proteinExistence type="predicted"/>
<gene>
    <name evidence="1" type="ORF">N8T08_005864</name>
</gene>
<evidence type="ECO:0000313" key="2">
    <source>
        <dbReference type="Proteomes" id="UP001177260"/>
    </source>
</evidence>
<evidence type="ECO:0000313" key="1">
    <source>
        <dbReference type="EMBL" id="KAK1143955.1"/>
    </source>
</evidence>
<protein>
    <submittedName>
        <fullName evidence="1">Uncharacterized protein</fullName>
    </submittedName>
</protein>
<comment type="caution">
    <text evidence="1">The sequence shown here is derived from an EMBL/GenBank/DDBJ whole genome shotgun (WGS) entry which is preliminary data.</text>
</comment>
<dbReference type="EMBL" id="JAOPJF010000034">
    <property type="protein sequence ID" value="KAK1143955.1"/>
    <property type="molecule type" value="Genomic_DNA"/>
</dbReference>
<name>A0ACC3B1C0_9EURO</name>
<organism evidence="1 2">
    <name type="scientific">Aspergillus melleus</name>
    <dbReference type="NCBI Taxonomy" id="138277"/>
    <lineage>
        <taxon>Eukaryota</taxon>
        <taxon>Fungi</taxon>
        <taxon>Dikarya</taxon>
        <taxon>Ascomycota</taxon>
        <taxon>Pezizomycotina</taxon>
        <taxon>Eurotiomycetes</taxon>
        <taxon>Eurotiomycetidae</taxon>
        <taxon>Eurotiales</taxon>
        <taxon>Aspergillaceae</taxon>
        <taxon>Aspergillus</taxon>
        <taxon>Aspergillus subgen. Circumdati</taxon>
    </lineage>
</organism>
<keyword evidence="2" id="KW-1185">Reference proteome</keyword>
<accession>A0ACC3B1C0</accession>
<dbReference type="Proteomes" id="UP001177260">
    <property type="component" value="Unassembled WGS sequence"/>
</dbReference>
<reference evidence="1 2" key="1">
    <citation type="journal article" date="2023" name="ACS Omega">
        <title>Identification of the Neoaspergillic Acid Biosynthesis Gene Cluster by Establishing an In Vitro CRISPR-Ribonucleoprotein Genetic System in Aspergillus melleus.</title>
        <authorList>
            <person name="Yuan B."/>
            <person name="Grau M.F."/>
            <person name="Murata R.M."/>
            <person name="Torok T."/>
            <person name="Venkateswaran K."/>
            <person name="Stajich J.E."/>
            <person name="Wang C.C.C."/>
        </authorList>
    </citation>
    <scope>NUCLEOTIDE SEQUENCE [LARGE SCALE GENOMIC DNA]</scope>
    <source>
        <strain evidence="1 2">IMV 1140</strain>
    </source>
</reference>
<sequence length="154" mass="17832">MEKYLWNGGPLALDTRDRVPKDIDFADVDRRWKFLLMTRQIDGMDAIIDYAAENDLLLKPKGFYEAGFSRVGKRFKSYETADWMIDGVDAEHEVLQHCFPSYHIPGITWITELKHEEMAFSHVVHGNEPSIETRYSCVAILAVIPPTEKRMNIE</sequence>